<gene>
    <name evidence="2" type="ORF">Rsub_00512</name>
</gene>
<comment type="caution">
    <text evidence="2">The sequence shown here is derived from an EMBL/GenBank/DDBJ whole genome shotgun (WGS) entry which is preliminary data.</text>
</comment>
<keyword evidence="3" id="KW-1185">Reference proteome</keyword>
<dbReference type="Gene3D" id="2.60.40.10">
    <property type="entry name" value="Immunoglobulins"/>
    <property type="match status" value="1"/>
</dbReference>
<dbReference type="AlphaFoldDB" id="A0A2V0NKF9"/>
<name>A0A2V0NKF9_9CHLO</name>
<evidence type="ECO:0000256" key="1">
    <source>
        <dbReference type="SAM" id="SignalP"/>
    </source>
</evidence>
<dbReference type="InterPro" id="IPR013783">
    <property type="entry name" value="Ig-like_fold"/>
</dbReference>
<organism evidence="2 3">
    <name type="scientific">Raphidocelis subcapitata</name>
    <dbReference type="NCBI Taxonomy" id="307507"/>
    <lineage>
        <taxon>Eukaryota</taxon>
        <taxon>Viridiplantae</taxon>
        <taxon>Chlorophyta</taxon>
        <taxon>core chlorophytes</taxon>
        <taxon>Chlorophyceae</taxon>
        <taxon>CS clade</taxon>
        <taxon>Sphaeropleales</taxon>
        <taxon>Selenastraceae</taxon>
        <taxon>Raphidocelis</taxon>
    </lineage>
</organism>
<evidence type="ECO:0000313" key="3">
    <source>
        <dbReference type="Proteomes" id="UP000247498"/>
    </source>
</evidence>
<dbReference type="InParanoid" id="A0A2V0NKF9"/>
<dbReference type="Proteomes" id="UP000247498">
    <property type="component" value="Unassembled WGS sequence"/>
</dbReference>
<accession>A0A2V0NKF9</accession>
<feature type="chain" id="PRO_5016090434" description="CARDB domain-containing protein" evidence="1">
    <location>
        <begin position="20"/>
        <end position="440"/>
    </location>
</feature>
<evidence type="ECO:0000313" key="2">
    <source>
        <dbReference type="EMBL" id="GBF87801.1"/>
    </source>
</evidence>
<sequence>MAVLLLLLLAVLAAAPAQAFPPFANPLSWYSSYFDPYRPMPGDKMSFIIWVQNISPYRTEAGTVAVWANKPEDAQCDEKGDTEFKVPPLDPLQSVAVKAFVKVPDANGTYTVRTFVDSGCTIFPNSYLKPTGFDNAGNQRDRTYSVVDAEQAVVGQPRSPPLDMPRGGPYVEGSVRTPDLEPALPLFGQPFKAFVKVANWGTAPLEPGVQIAVWPAAAAGFVPSCGAAGAVIATLPKKLGPGKETVVEVPGLVTSAGDNNLVVLVDANCSLSSDVGRSGRVAAFQYEAAPVATFDFRPQPKPAPYLFTGKVKISPKSPPVNGTMKIKAKFTNAGTVDQAPGRVAIWLRPLGPDTLYGYTDGDWCDFKNTAAIVTLDAPVIKAGKSKMLTIDAAPVPDEEGTFVVSLVAAGPVADCGKLAGLTPQPVYAAAAAAAAKPAGR</sequence>
<keyword evidence="1" id="KW-0732">Signal</keyword>
<evidence type="ECO:0008006" key="4">
    <source>
        <dbReference type="Google" id="ProtNLM"/>
    </source>
</evidence>
<reference evidence="2 3" key="1">
    <citation type="journal article" date="2018" name="Sci. Rep.">
        <title>Raphidocelis subcapitata (=Pseudokirchneriella subcapitata) provides an insight into genome evolution and environmental adaptations in the Sphaeropleales.</title>
        <authorList>
            <person name="Suzuki S."/>
            <person name="Yamaguchi H."/>
            <person name="Nakajima N."/>
            <person name="Kawachi M."/>
        </authorList>
    </citation>
    <scope>NUCLEOTIDE SEQUENCE [LARGE SCALE GENOMIC DNA]</scope>
    <source>
        <strain evidence="2 3">NIES-35</strain>
    </source>
</reference>
<protein>
    <recommendedName>
        <fullName evidence="4">CARDB domain-containing protein</fullName>
    </recommendedName>
</protein>
<feature type="signal peptide" evidence="1">
    <location>
        <begin position="1"/>
        <end position="19"/>
    </location>
</feature>
<dbReference type="EMBL" id="BDRX01000002">
    <property type="protein sequence ID" value="GBF87801.1"/>
    <property type="molecule type" value="Genomic_DNA"/>
</dbReference>
<proteinExistence type="predicted"/>